<gene>
    <name evidence="1" type="ORF">Amon02_000803000</name>
</gene>
<evidence type="ECO:0000313" key="1">
    <source>
        <dbReference type="EMBL" id="GME86582.1"/>
    </source>
</evidence>
<keyword evidence="2" id="KW-1185">Reference proteome</keyword>
<proteinExistence type="predicted"/>
<dbReference type="Proteomes" id="UP001165064">
    <property type="component" value="Unassembled WGS sequence"/>
</dbReference>
<organism evidence="1 2">
    <name type="scientific">Ambrosiozyma monospora</name>
    <name type="common">Yeast</name>
    <name type="synonym">Endomycopsis monosporus</name>
    <dbReference type="NCBI Taxonomy" id="43982"/>
    <lineage>
        <taxon>Eukaryota</taxon>
        <taxon>Fungi</taxon>
        <taxon>Dikarya</taxon>
        <taxon>Ascomycota</taxon>
        <taxon>Saccharomycotina</taxon>
        <taxon>Pichiomycetes</taxon>
        <taxon>Pichiales</taxon>
        <taxon>Pichiaceae</taxon>
        <taxon>Ambrosiozyma</taxon>
    </lineage>
</organism>
<comment type="caution">
    <text evidence="1">The sequence shown here is derived from an EMBL/GenBank/DDBJ whole genome shotgun (WGS) entry which is preliminary data.</text>
</comment>
<sequence length="253" mass="28078">MDQAFVTELEKTLTLVLSPDNAAIKQATNTLKTQFYTNPLAFPALIQILQTSQNTGVQQLAAVEAKKLVATKWEESDPALKQSIRDSLLQFAFTAPNKNIRHSTARIISAISEIDIANNSWPNLLESLVAAATDANQQTREMAVFTLYCILETFPLEWLKHTDSFLSLFSNTLQDAASFEVQVTSVSALDVIATYIDEDDELKNQLAAPFVALLPKMLVVLKTSLSQDDTDKTKELFSSFNSFVLLDIKLLET</sequence>
<accession>A0ACB5TDH5</accession>
<protein>
    <submittedName>
        <fullName evidence="1">Unnamed protein product</fullName>
    </submittedName>
</protein>
<evidence type="ECO:0000313" key="2">
    <source>
        <dbReference type="Proteomes" id="UP001165064"/>
    </source>
</evidence>
<dbReference type="EMBL" id="BSXS01006925">
    <property type="protein sequence ID" value="GME86582.1"/>
    <property type="molecule type" value="Genomic_DNA"/>
</dbReference>
<reference evidence="1" key="1">
    <citation type="submission" date="2023-04" db="EMBL/GenBank/DDBJ databases">
        <title>Ambrosiozyma monospora NBRC 10751.</title>
        <authorList>
            <person name="Ichikawa N."/>
            <person name="Sato H."/>
            <person name="Tonouchi N."/>
        </authorList>
    </citation>
    <scope>NUCLEOTIDE SEQUENCE</scope>
    <source>
        <strain evidence="1">NBRC 10751</strain>
    </source>
</reference>
<name>A0ACB5TDH5_AMBMO</name>